<dbReference type="STRING" id="1612308.SAMN05444581_106219"/>
<proteinExistence type="inferred from homology"/>
<dbReference type="GO" id="GO:0005886">
    <property type="term" value="C:plasma membrane"/>
    <property type="evidence" value="ECO:0007669"/>
    <property type="project" value="UniProtKB-SubCell"/>
</dbReference>
<evidence type="ECO:0000256" key="5">
    <source>
        <dbReference type="ARBA" id="ARBA00022989"/>
    </source>
</evidence>
<sequence>MTHPGDAAPPRFKGAAAVRAAVFLCFWLMTSGRNLKDLPVGLAAAAAATWTSLQLLPASGLRLRPLALAALLWHFFRQSVISGADVARRALAPRLVLRPGFVICPLRVPPSGRSAFFAFSSLLPGTLPAGSCENGAMIVHCLDTDQPVADNLAAEESLFIKASVIEGSGP</sequence>
<evidence type="ECO:0000256" key="6">
    <source>
        <dbReference type="ARBA" id="ARBA00023136"/>
    </source>
</evidence>
<evidence type="ECO:0000256" key="1">
    <source>
        <dbReference type="ARBA" id="ARBA00004651"/>
    </source>
</evidence>
<dbReference type="PANTHER" id="PTHR34584:SF1">
    <property type="entry name" value="NA(+)_H(+) ANTIPORTER SUBUNIT E1"/>
    <property type="match status" value="1"/>
</dbReference>
<gene>
    <name evidence="7" type="ORF">SAMN05444581_106219</name>
</gene>
<name>A0A1I3YXF5_9HYPH</name>
<evidence type="ECO:0000256" key="4">
    <source>
        <dbReference type="ARBA" id="ARBA00022692"/>
    </source>
</evidence>
<evidence type="ECO:0000256" key="2">
    <source>
        <dbReference type="ARBA" id="ARBA00006228"/>
    </source>
</evidence>
<comment type="similarity">
    <text evidence="2">Belongs to the CPA3 antiporters (TC 2.A.63) subunit E family.</text>
</comment>
<dbReference type="RefSeq" id="WP_244532222.1">
    <property type="nucleotide sequence ID" value="NZ_FOSN01000006.1"/>
</dbReference>
<evidence type="ECO:0000313" key="7">
    <source>
        <dbReference type="EMBL" id="SFK35876.1"/>
    </source>
</evidence>
<protein>
    <submittedName>
        <fullName evidence="7">Multicomponent Na+:H+ antiporter subunit E</fullName>
    </submittedName>
</protein>
<evidence type="ECO:0000256" key="3">
    <source>
        <dbReference type="ARBA" id="ARBA00022475"/>
    </source>
</evidence>
<dbReference type="PANTHER" id="PTHR34584">
    <property type="entry name" value="NA(+)/H(+) ANTIPORTER SUBUNIT E1"/>
    <property type="match status" value="1"/>
</dbReference>
<keyword evidence="6" id="KW-0472">Membrane</keyword>
<comment type="subcellular location">
    <subcellularLocation>
        <location evidence="1">Cell membrane</location>
        <topology evidence="1">Multi-pass membrane protein</topology>
    </subcellularLocation>
</comment>
<keyword evidence="4" id="KW-0812">Transmembrane</keyword>
<keyword evidence="8" id="KW-1185">Reference proteome</keyword>
<accession>A0A1I3YXF5</accession>
<dbReference type="Proteomes" id="UP000198755">
    <property type="component" value="Unassembled WGS sequence"/>
</dbReference>
<keyword evidence="5" id="KW-1133">Transmembrane helix</keyword>
<dbReference type="InterPro" id="IPR002758">
    <property type="entry name" value="Cation_antiport_E"/>
</dbReference>
<reference evidence="7 8" key="1">
    <citation type="submission" date="2016-10" db="EMBL/GenBank/DDBJ databases">
        <authorList>
            <person name="de Groot N.N."/>
        </authorList>
    </citation>
    <scope>NUCLEOTIDE SEQUENCE [LARGE SCALE GENOMIC DNA]</scope>
    <source>
        <strain evidence="7 8">NE2</strain>
    </source>
</reference>
<dbReference type="GO" id="GO:0008324">
    <property type="term" value="F:monoatomic cation transmembrane transporter activity"/>
    <property type="evidence" value="ECO:0007669"/>
    <property type="project" value="InterPro"/>
</dbReference>
<evidence type="ECO:0000313" key="8">
    <source>
        <dbReference type="Proteomes" id="UP000198755"/>
    </source>
</evidence>
<dbReference type="Pfam" id="PF01899">
    <property type="entry name" value="MNHE"/>
    <property type="match status" value="1"/>
</dbReference>
<organism evidence="7 8">
    <name type="scientific">Methylocapsa palsarum</name>
    <dbReference type="NCBI Taxonomy" id="1612308"/>
    <lineage>
        <taxon>Bacteria</taxon>
        <taxon>Pseudomonadati</taxon>
        <taxon>Pseudomonadota</taxon>
        <taxon>Alphaproteobacteria</taxon>
        <taxon>Hyphomicrobiales</taxon>
        <taxon>Beijerinckiaceae</taxon>
        <taxon>Methylocapsa</taxon>
    </lineage>
</organism>
<keyword evidence="3" id="KW-1003">Cell membrane</keyword>
<dbReference type="EMBL" id="FOSN01000006">
    <property type="protein sequence ID" value="SFK35876.1"/>
    <property type="molecule type" value="Genomic_DNA"/>
</dbReference>
<dbReference type="AlphaFoldDB" id="A0A1I3YXF5"/>